<reference evidence="8 9" key="1">
    <citation type="submission" date="2017-05" db="EMBL/GenBank/DDBJ databases">
        <title>Thiocyanate degradation by Thiohalobacter thiocyanaticus FOKN1.</title>
        <authorList>
            <person name="Oshiki M."/>
            <person name="Fukushima T."/>
            <person name="Kawano S."/>
            <person name="Nakagawa J."/>
        </authorList>
    </citation>
    <scope>NUCLEOTIDE SEQUENCE [LARGE SCALE GENOMIC DNA]</scope>
    <source>
        <strain evidence="8 9">FOKN1</strain>
    </source>
</reference>
<feature type="coiled-coil region" evidence="5">
    <location>
        <begin position="608"/>
        <end position="642"/>
    </location>
</feature>
<dbReference type="GO" id="GO:0071973">
    <property type="term" value="P:bacterial-type flagellum-dependent cell motility"/>
    <property type="evidence" value="ECO:0007669"/>
    <property type="project" value="TreeGrafter"/>
</dbReference>
<dbReference type="Pfam" id="PF07195">
    <property type="entry name" value="FliD_C"/>
    <property type="match status" value="1"/>
</dbReference>
<dbReference type="InterPro" id="IPR010809">
    <property type="entry name" value="FliD_C"/>
</dbReference>
<comment type="similarity">
    <text evidence="1 5">Belongs to the FliD family.</text>
</comment>
<keyword evidence="5" id="KW-0964">Secreted</keyword>
<feature type="domain" description="Flagellar hook-associated protein 2 N-terminal" evidence="6">
    <location>
        <begin position="12"/>
        <end position="109"/>
    </location>
</feature>
<comment type="function">
    <text evidence="5">Required for morphogenesis and for the elongation of the flagellar filament by facilitating polymerization of the flagellin monomers at the tip of growing filament. Forms a capping structure, which prevents flagellin subunits (transported through the central channel of the flagellum) from leaking out without polymerization at the distal end.</text>
</comment>
<dbReference type="PANTHER" id="PTHR30288">
    <property type="entry name" value="FLAGELLAR CAP/ASSEMBLY PROTEIN FLID"/>
    <property type="match status" value="1"/>
</dbReference>
<dbReference type="GO" id="GO:0007155">
    <property type="term" value="P:cell adhesion"/>
    <property type="evidence" value="ECO:0007669"/>
    <property type="project" value="InterPro"/>
</dbReference>
<comment type="subcellular location">
    <subcellularLocation>
        <location evidence="5">Secreted</location>
    </subcellularLocation>
    <subcellularLocation>
        <location evidence="5">Bacterial flagellum</location>
    </subcellularLocation>
</comment>
<dbReference type="Pfam" id="PF02465">
    <property type="entry name" value="FliD_N"/>
    <property type="match status" value="1"/>
</dbReference>
<evidence type="ECO:0000256" key="3">
    <source>
        <dbReference type="ARBA" id="ARBA00023054"/>
    </source>
</evidence>
<name>A0A1Z4VQD7_9GAMM</name>
<protein>
    <recommendedName>
        <fullName evidence="5">Flagellar hook-associated protein 2</fullName>
        <shortName evidence="5">HAP2</shortName>
    </recommendedName>
    <alternativeName>
        <fullName evidence="5">Flagellar cap protein</fullName>
    </alternativeName>
</protein>
<keyword evidence="8" id="KW-0966">Cell projection</keyword>
<keyword evidence="8" id="KW-0282">Flagellum</keyword>
<evidence type="ECO:0000259" key="6">
    <source>
        <dbReference type="Pfam" id="PF02465"/>
    </source>
</evidence>
<keyword evidence="3 5" id="KW-0175">Coiled coil</keyword>
<dbReference type="OrthoDB" id="5980200at2"/>
<accession>A0A1Z4VQD7</accession>
<dbReference type="RefSeq" id="WP_096366013.1">
    <property type="nucleotide sequence ID" value="NZ_AP018052.1"/>
</dbReference>
<dbReference type="EMBL" id="AP018052">
    <property type="protein sequence ID" value="BAZ93860.1"/>
    <property type="molecule type" value="Genomic_DNA"/>
</dbReference>
<dbReference type="Proteomes" id="UP000218765">
    <property type="component" value="Chromosome"/>
</dbReference>
<dbReference type="AlphaFoldDB" id="A0A1Z4VQD7"/>
<dbReference type="KEGG" id="ttc:FOKN1_1464"/>
<evidence type="ECO:0000259" key="7">
    <source>
        <dbReference type="Pfam" id="PF07195"/>
    </source>
</evidence>
<comment type="subunit">
    <text evidence="2 5">Homopentamer.</text>
</comment>
<dbReference type="InterPro" id="IPR040026">
    <property type="entry name" value="FliD"/>
</dbReference>
<evidence type="ECO:0000256" key="5">
    <source>
        <dbReference type="RuleBase" id="RU362066"/>
    </source>
</evidence>
<evidence type="ECO:0000313" key="9">
    <source>
        <dbReference type="Proteomes" id="UP000218765"/>
    </source>
</evidence>
<evidence type="ECO:0000256" key="1">
    <source>
        <dbReference type="ARBA" id="ARBA00009764"/>
    </source>
</evidence>
<gene>
    <name evidence="8" type="ORF">FOKN1_1464</name>
</gene>
<dbReference type="PANTHER" id="PTHR30288:SF0">
    <property type="entry name" value="FLAGELLAR HOOK-ASSOCIATED PROTEIN 2"/>
    <property type="match status" value="1"/>
</dbReference>
<keyword evidence="9" id="KW-1185">Reference proteome</keyword>
<dbReference type="GO" id="GO:0005576">
    <property type="term" value="C:extracellular region"/>
    <property type="evidence" value="ECO:0007669"/>
    <property type="project" value="UniProtKB-SubCell"/>
</dbReference>
<sequence length="675" mass="69450">MAGSITSTGLGSGLDIESLVSQLVAAEGRPARQRLDRNEAELQARISAYGTLKGSFSAFQSSLNSLTSLSGFQSKSASSSDKAVATVTTTNAAAAGSYDLEVFDLARTQRLVSDPAAGADFTALDDVVGTGTLSFSFGTVGYDEGTDSVTGFTRDSDRAVRTVEITDGSLTGIRDAVNAADIGVKASIVFDGTNYRLGFAAEDTGAANAMQISVSDADGNDTDAAGLSRLNFNETTNFMLQNQAAQDASASLNGIAITSASNTLDTAVEGVTFNLLAAGTTAVTVKSDPGAITKNVEAFVNGYNQLSSTIKQLSSYNPETGRAGILNGDATLRGLESRLNRVLGTPLEGADSNYQILAQIGITRTGSNGGLELDKSALEAAIRDNPEAVTGLFAAFGQSADNEVGYLSASEDTRPGDYAVNITQLATQGQLSGSQAAGLTITAGSNDTLAVKVDGISASLTLAAGTYTAAELAAQIQSGLNGTEAFQDNGVAVRVSENGGVLSMVSDRYGSASKIEIAGGNAATDLFGAAPTSTDGVDVAGSIGGVAATGSGRILTGAGDAAGLKLEITGGATGDRGTLNFTRGFADQLSTLVSGLLDDDTGLFDPLTESLQDRVSRIEDERLELNQRLANLEERYRAEFNAMDRILGQLQGTSDFLTRQLETIPVIGQNNRNRR</sequence>
<organism evidence="8 9">
    <name type="scientific">Thiohalobacter thiocyanaticus</name>
    <dbReference type="NCBI Taxonomy" id="585455"/>
    <lineage>
        <taxon>Bacteria</taxon>
        <taxon>Pseudomonadati</taxon>
        <taxon>Pseudomonadota</taxon>
        <taxon>Gammaproteobacteria</taxon>
        <taxon>Thiohalobacterales</taxon>
        <taxon>Thiohalobacteraceae</taxon>
        <taxon>Thiohalobacter</taxon>
    </lineage>
</organism>
<evidence type="ECO:0000256" key="2">
    <source>
        <dbReference type="ARBA" id="ARBA00011255"/>
    </source>
</evidence>
<dbReference type="GO" id="GO:0009424">
    <property type="term" value="C:bacterial-type flagellum hook"/>
    <property type="evidence" value="ECO:0007669"/>
    <property type="project" value="UniProtKB-UniRule"/>
</dbReference>
<proteinExistence type="inferred from homology"/>
<evidence type="ECO:0000313" key="8">
    <source>
        <dbReference type="EMBL" id="BAZ93860.1"/>
    </source>
</evidence>
<dbReference type="GO" id="GO:0009421">
    <property type="term" value="C:bacterial-type flagellum filament cap"/>
    <property type="evidence" value="ECO:0007669"/>
    <property type="project" value="InterPro"/>
</dbReference>
<keyword evidence="8" id="KW-0969">Cilium</keyword>
<keyword evidence="4 5" id="KW-0975">Bacterial flagellum</keyword>
<evidence type="ECO:0000256" key="4">
    <source>
        <dbReference type="ARBA" id="ARBA00023143"/>
    </source>
</evidence>
<dbReference type="InterPro" id="IPR003481">
    <property type="entry name" value="FliD_N"/>
</dbReference>
<feature type="domain" description="Flagellar hook-associated protein 2 C-terminal" evidence="7">
    <location>
        <begin position="245"/>
        <end position="651"/>
    </location>
</feature>